<sequence>MSEFALKFSHSATADTGAFKLLELPSDLSKLIESNIDSPPRHALTIKGNPDDDAVLCTADKTYTIRSVVLSNSVIVATPGEDGSFSTDGVPIGSVNVRDQLNEILELVPSIPRLHKLDALLRGKEYEGQEDDDDMYADDPANGDGKFTYEEARETLQASDDEMDRGLKKRRVLIISGELRPIAPSYLNAILELLLTHLVSLSLKYDSAPVDALCSALEDGYDVRRDVCKQVMAWFGDIIAGEWCMDKTAVVREVGLGLLRPYRDESVPLSDFLVKWRKSVGDTFEPEVSLDLLSGNHLSQIDALKEPPITVLTYFPSSQLPIDPAARFTDLFLTRPRWKADEIAPFLADIVVDAKERDKLLLKYTRAVTDAEGVWYTARAKYNG</sequence>
<dbReference type="GO" id="GO:0031390">
    <property type="term" value="C:Ctf18 RFC-like complex"/>
    <property type="evidence" value="ECO:0007669"/>
    <property type="project" value="InterPro"/>
</dbReference>
<evidence type="ECO:0008006" key="5">
    <source>
        <dbReference type="Google" id="ProtNLM"/>
    </source>
</evidence>
<dbReference type="Pfam" id="PF09724">
    <property type="entry name" value="Dcc1"/>
    <property type="match status" value="1"/>
</dbReference>
<dbReference type="STRING" id="1314783.A0A165PIH0"/>
<keyword evidence="4" id="KW-1185">Reference proteome</keyword>
<dbReference type="OrthoDB" id="276989at2759"/>
<keyword evidence="2" id="KW-0235">DNA replication</keyword>
<dbReference type="Proteomes" id="UP000076727">
    <property type="component" value="Unassembled WGS sequence"/>
</dbReference>
<name>A0A165PIH0_9APHY</name>
<accession>A0A165PIH0</accession>
<organism evidence="3 4">
    <name type="scientific">Daedalea quercina L-15889</name>
    <dbReference type="NCBI Taxonomy" id="1314783"/>
    <lineage>
        <taxon>Eukaryota</taxon>
        <taxon>Fungi</taxon>
        <taxon>Dikarya</taxon>
        <taxon>Basidiomycota</taxon>
        <taxon>Agaricomycotina</taxon>
        <taxon>Agaricomycetes</taxon>
        <taxon>Polyporales</taxon>
        <taxon>Fomitopsis</taxon>
    </lineage>
</organism>
<protein>
    <recommendedName>
        <fullName evidence="5">Sister chromatid cohesion protein Dcc1</fullName>
    </recommendedName>
</protein>
<evidence type="ECO:0000313" key="3">
    <source>
        <dbReference type="EMBL" id="KZT68253.1"/>
    </source>
</evidence>
<dbReference type="AlphaFoldDB" id="A0A165PIH0"/>
<dbReference type="GO" id="GO:0000785">
    <property type="term" value="C:chromatin"/>
    <property type="evidence" value="ECO:0007669"/>
    <property type="project" value="TreeGrafter"/>
</dbReference>
<dbReference type="GO" id="GO:0000775">
    <property type="term" value="C:chromosome, centromeric region"/>
    <property type="evidence" value="ECO:0007669"/>
    <property type="project" value="TreeGrafter"/>
</dbReference>
<evidence type="ECO:0000256" key="1">
    <source>
        <dbReference type="ARBA" id="ARBA00007017"/>
    </source>
</evidence>
<dbReference type="PANTHER" id="PTHR13395">
    <property type="entry name" value="SISTER CHROMATID COHESION PROTEIN DCC1-RELATED"/>
    <property type="match status" value="1"/>
</dbReference>
<evidence type="ECO:0000256" key="2">
    <source>
        <dbReference type="ARBA" id="ARBA00022705"/>
    </source>
</evidence>
<gene>
    <name evidence="3" type="ORF">DAEQUDRAFT_712068</name>
</gene>
<dbReference type="InterPro" id="IPR019128">
    <property type="entry name" value="Dcc1"/>
</dbReference>
<dbReference type="GO" id="GO:0006260">
    <property type="term" value="P:DNA replication"/>
    <property type="evidence" value="ECO:0007669"/>
    <property type="project" value="UniProtKB-KW"/>
</dbReference>
<comment type="similarity">
    <text evidence="1">Belongs to the DCC1 family.</text>
</comment>
<reference evidence="3 4" key="1">
    <citation type="journal article" date="2016" name="Mol. Biol. Evol.">
        <title>Comparative Genomics of Early-Diverging Mushroom-Forming Fungi Provides Insights into the Origins of Lignocellulose Decay Capabilities.</title>
        <authorList>
            <person name="Nagy L.G."/>
            <person name="Riley R."/>
            <person name="Tritt A."/>
            <person name="Adam C."/>
            <person name="Daum C."/>
            <person name="Floudas D."/>
            <person name="Sun H."/>
            <person name="Yadav J.S."/>
            <person name="Pangilinan J."/>
            <person name="Larsson K.H."/>
            <person name="Matsuura K."/>
            <person name="Barry K."/>
            <person name="Labutti K."/>
            <person name="Kuo R."/>
            <person name="Ohm R.A."/>
            <person name="Bhattacharya S.S."/>
            <person name="Shirouzu T."/>
            <person name="Yoshinaga Y."/>
            <person name="Martin F.M."/>
            <person name="Grigoriev I.V."/>
            <person name="Hibbett D.S."/>
        </authorList>
    </citation>
    <scope>NUCLEOTIDE SEQUENCE [LARGE SCALE GENOMIC DNA]</scope>
    <source>
        <strain evidence="3 4">L-15889</strain>
    </source>
</reference>
<dbReference type="PANTHER" id="PTHR13395:SF6">
    <property type="entry name" value="SISTER CHROMATID COHESION PROTEIN DCC1"/>
    <property type="match status" value="1"/>
</dbReference>
<dbReference type="GO" id="GO:0034088">
    <property type="term" value="P:maintenance of mitotic sister chromatid cohesion"/>
    <property type="evidence" value="ECO:0007669"/>
    <property type="project" value="TreeGrafter"/>
</dbReference>
<proteinExistence type="inferred from homology"/>
<evidence type="ECO:0000313" key="4">
    <source>
        <dbReference type="Proteomes" id="UP000076727"/>
    </source>
</evidence>
<dbReference type="EMBL" id="KV429068">
    <property type="protein sequence ID" value="KZT68253.1"/>
    <property type="molecule type" value="Genomic_DNA"/>
</dbReference>